<keyword evidence="2" id="KW-1185">Reference proteome</keyword>
<accession>A0A2P2E252</accession>
<evidence type="ECO:0000313" key="1">
    <source>
        <dbReference type="EMBL" id="GBF50940.1"/>
    </source>
</evidence>
<organism evidence="1 2">
    <name type="scientific">Leptospira ryugenii</name>
    <dbReference type="NCBI Taxonomy" id="1917863"/>
    <lineage>
        <taxon>Bacteria</taxon>
        <taxon>Pseudomonadati</taxon>
        <taxon>Spirochaetota</taxon>
        <taxon>Spirochaetia</taxon>
        <taxon>Leptospirales</taxon>
        <taxon>Leptospiraceae</taxon>
        <taxon>Leptospira</taxon>
    </lineage>
</organism>
<reference evidence="1 2" key="1">
    <citation type="submission" date="2018-02" db="EMBL/GenBank/DDBJ databases">
        <title>Novel Leptospira species isolated from soil and water in Japan.</title>
        <authorList>
            <person name="Nakao R."/>
            <person name="Masuzawa T."/>
        </authorList>
    </citation>
    <scope>NUCLEOTIDE SEQUENCE [LARGE SCALE GENOMIC DNA]</scope>
    <source>
        <strain evidence="1 2">YH101</strain>
    </source>
</reference>
<name>A0A2P2E252_9LEPT</name>
<dbReference type="EMBL" id="BFBB01000007">
    <property type="protein sequence ID" value="GBF50940.1"/>
    <property type="molecule type" value="Genomic_DNA"/>
</dbReference>
<proteinExistence type="predicted"/>
<dbReference type="Proteomes" id="UP000245133">
    <property type="component" value="Unassembled WGS sequence"/>
</dbReference>
<dbReference type="AlphaFoldDB" id="A0A2P2E252"/>
<gene>
    <name evidence="1" type="ORF">LPTSP4_24680</name>
</gene>
<evidence type="ECO:0000313" key="2">
    <source>
        <dbReference type="Proteomes" id="UP000245133"/>
    </source>
</evidence>
<sequence>MVRVNYHYFGLGDRFYDMARDADDELRNKLIANPDFPFESATYDQIIDTFGHTYSSKYTLRIPKVIRYKGDKFYVDQWIYYFSVAPDLTIKKVANARDRSLLALAFYLYQGKVVKVFLIDETRREVTPRNSIFDHTLFHGHFHRFPENLTKEEKRTNSCLEYFYHVFSLCTTRGSDKVAGYEVGCDFDYDPEYWKDPIYQPIWNPKIMGTLEQLGIKEDHYP</sequence>
<comment type="caution">
    <text evidence="1">The sequence shown here is derived from an EMBL/GenBank/DDBJ whole genome shotgun (WGS) entry which is preliminary data.</text>
</comment>
<protein>
    <submittedName>
        <fullName evidence="1">Uncharacterized protein</fullName>
    </submittedName>
</protein>